<dbReference type="PROSITE" id="PS00012">
    <property type="entry name" value="PHOSPHOPANTETHEINE"/>
    <property type="match status" value="1"/>
</dbReference>
<dbReference type="PROSITE" id="PS52019">
    <property type="entry name" value="PKS_MFAS_DH"/>
    <property type="match status" value="1"/>
</dbReference>
<dbReference type="SUPFAM" id="SSF53335">
    <property type="entry name" value="S-adenosyl-L-methionine-dependent methyltransferases"/>
    <property type="match status" value="1"/>
</dbReference>
<dbReference type="CDD" id="cd02440">
    <property type="entry name" value="AdoMet_MTases"/>
    <property type="match status" value="1"/>
</dbReference>
<dbReference type="GO" id="GO:0032259">
    <property type="term" value="P:methylation"/>
    <property type="evidence" value="ECO:0007669"/>
    <property type="project" value="UniProtKB-KW"/>
</dbReference>
<dbReference type="SMART" id="SM00826">
    <property type="entry name" value="PKS_DH"/>
    <property type="match status" value="1"/>
</dbReference>
<evidence type="ECO:0000256" key="1">
    <source>
        <dbReference type="ARBA" id="ARBA00022450"/>
    </source>
</evidence>
<dbReference type="InterPro" id="IPR020843">
    <property type="entry name" value="ER"/>
</dbReference>
<dbReference type="PANTHER" id="PTHR43775">
    <property type="entry name" value="FATTY ACID SYNTHASE"/>
    <property type="match status" value="1"/>
</dbReference>
<dbReference type="InterPro" id="IPR049551">
    <property type="entry name" value="PKS_DH_C"/>
</dbReference>
<dbReference type="GO" id="GO:0006633">
    <property type="term" value="P:fatty acid biosynthetic process"/>
    <property type="evidence" value="ECO:0007669"/>
    <property type="project" value="InterPro"/>
</dbReference>
<dbReference type="GO" id="GO:0031177">
    <property type="term" value="F:phosphopantetheine binding"/>
    <property type="evidence" value="ECO:0007669"/>
    <property type="project" value="InterPro"/>
</dbReference>
<dbReference type="Proteomes" id="UP000800035">
    <property type="component" value="Unassembled WGS sequence"/>
</dbReference>
<dbReference type="Pfam" id="PF16197">
    <property type="entry name" value="KAsynt_C_assoc"/>
    <property type="match status" value="1"/>
</dbReference>
<feature type="domain" description="Carrier" evidence="10">
    <location>
        <begin position="2391"/>
        <end position="2453"/>
    </location>
</feature>
<dbReference type="InterPro" id="IPR006162">
    <property type="entry name" value="Ppantetheine_attach_site"/>
</dbReference>
<dbReference type="Pfam" id="PF00550">
    <property type="entry name" value="PP-binding"/>
    <property type="match status" value="1"/>
</dbReference>
<dbReference type="InterPro" id="IPR011032">
    <property type="entry name" value="GroES-like_sf"/>
</dbReference>
<dbReference type="EMBL" id="ML976983">
    <property type="protein sequence ID" value="KAF1960291.1"/>
    <property type="molecule type" value="Genomic_DNA"/>
</dbReference>
<dbReference type="InterPro" id="IPR016035">
    <property type="entry name" value="Acyl_Trfase/lysoPLipase"/>
</dbReference>
<keyword evidence="6" id="KW-0511">Multifunctional enzyme</keyword>
<dbReference type="Gene3D" id="3.30.70.3290">
    <property type="match status" value="1"/>
</dbReference>
<dbReference type="GO" id="GO:0016491">
    <property type="term" value="F:oxidoreductase activity"/>
    <property type="evidence" value="ECO:0007669"/>
    <property type="project" value="UniProtKB-KW"/>
</dbReference>
<dbReference type="Gene3D" id="3.10.129.110">
    <property type="entry name" value="Polyketide synthase dehydratase"/>
    <property type="match status" value="1"/>
</dbReference>
<evidence type="ECO:0000313" key="13">
    <source>
        <dbReference type="EMBL" id="KAF1960291.1"/>
    </source>
</evidence>
<dbReference type="Pfam" id="PF00698">
    <property type="entry name" value="Acyl_transf_1"/>
    <property type="match status" value="1"/>
</dbReference>
<evidence type="ECO:0000256" key="9">
    <source>
        <dbReference type="SAM" id="MobiDB-lite"/>
    </source>
</evidence>
<keyword evidence="5" id="KW-0560">Oxidoreductase</keyword>
<organism evidence="13 14">
    <name type="scientific">Byssothecium circinans</name>
    <dbReference type="NCBI Taxonomy" id="147558"/>
    <lineage>
        <taxon>Eukaryota</taxon>
        <taxon>Fungi</taxon>
        <taxon>Dikarya</taxon>
        <taxon>Ascomycota</taxon>
        <taxon>Pezizomycotina</taxon>
        <taxon>Dothideomycetes</taxon>
        <taxon>Pleosporomycetidae</taxon>
        <taxon>Pleosporales</taxon>
        <taxon>Massarineae</taxon>
        <taxon>Massarinaceae</taxon>
        <taxon>Byssothecium</taxon>
    </lineage>
</organism>
<dbReference type="Pfam" id="PF08659">
    <property type="entry name" value="KR"/>
    <property type="match status" value="1"/>
</dbReference>
<dbReference type="CDD" id="cd05195">
    <property type="entry name" value="enoyl_red"/>
    <property type="match status" value="1"/>
</dbReference>
<evidence type="ECO:0000256" key="2">
    <source>
        <dbReference type="ARBA" id="ARBA00022553"/>
    </source>
</evidence>
<dbReference type="InterPro" id="IPR018201">
    <property type="entry name" value="Ketoacyl_synth_AS"/>
</dbReference>
<dbReference type="InterPro" id="IPR020841">
    <property type="entry name" value="PKS_Beta-ketoAc_synthase_dom"/>
</dbReference>
<dbReference type="InterPro" id="IPR036736">
    <property type="entry name" value="ACP-like_sf"/>
</dbReference>
<dbReference type="CDD" id="cd00833">
    <property type="entry name" value="PKS"/>
    <property type="match status" value="1"/>
</dbReference>
<dbReference type="InterPro" id="IPR036291">
    <property type="entry name" value="NAD(P)-bd_dom_sf"/>
</dbReference>
<dbReference type="InterPro" id="IPR014031">
    <property type="entry name" value="Ketoacyl_synth_C"/>
</dbReference>
<keyword evidence="4" id="KW-0521">NADP</keyword>
<dbReference type="Pfam" id="PF02801">
    <property type="entry name" value="Ketoacyl-synt_C"/>
    <property type="match status" value="1"/>
</dbReference>
<dbReference type="SUPFAM" id="SSF52151">
    <property type="entry name" value="FabD/lysophospholipase-like"/>
    <property type="match status" value="1"/>
</dbReference>
<dbReference type="InterPro" id="IPR042104">
    <property type="entry name" value="PKS_dehydratase_sf"/>
</dbReference>
<keyword evidence="3" id="KW-0808">Transferase</keyword>
<keyword evidence="14" id="KW-1185">Reference proteome</keyword>
<dbReference type="InterPro" id="IPR020806">
    <property type="entry name" value="PKS_PP-bd"/>
</dbReference>
<name>A0A6A5U5W9_9PLEO</name>
<feature type="region of interest" description="Disordered" evidence="9">
    <location>
        <begin position="455"/>
        <end position="487"/>
    </location>
</feature>
<dbReference type="Pfam" id="PF00109">
    <property type="entry name" value="ketoacyl-synt"/>
    <property type="match status" value="1"/>
</dbReference>
<dbReference type="GO" id="GO:0008168">
    <property type="term" value="F:methyltransferase activity"/>
    <property type="evidence" value="ECO:0007669"/>
    <property type="project" value="UniProtKB-KW"/>
</dbReference>
<feature type="region of interest" description="C-terminal hotdog fold" evidence="8">
    <location>
        <begin position="1128"/>
        <end position="1282"/>
    </location>
</feature>
<evidence type="ECO:0000256" key="6">
    <source>
        <dbReference type="ARBA" id="ARBA00023268"/>
    </source>
</evidence>
<dbReference type="Gene3D" id="3.40.47.10">
    <property type="match status" value="1"/>
</dbReference>
<dbReference type="InterPro" id="IPR001227">
    <property type="entry name" value="Ac_transferase_dom_sf"/>
</dbReference>
<dbReference type="GO" id="GO:0004315">
    <property type="term" value="F:3-oxoacyl-[acyl-carrier-protein] synthase activity"/>
    <property type="evidence" value="ECO:0007669"/>
    <property type="project" value="InterPro"/>
</dbReference>
<dbReference type="InterPro" id="IPR016036">
    <property type="entry name" value="Malonyl_transacylase_ACP-bd"/>
</dbReference>
<dbReference type="PROSITE" id="PS00606">
    <property type="entry name" value="KS3_1"/>
    <property type="match status" value="1"/>
</dbReference>
<evidence type="ECO:0000256" key="7">
    <source>
        <dbReference type="ARBA" id="ARBA00023315"/>
    </source>
</evidence>
<dbReference type="InterPro" id="IPR013217">
    <property type="entry name" value="Methyltransf_12"/>
</dbReference>
<dbReference type="SUPFAM" id="SSF47336">
    <property type="entry name" value="ACP-like"/>
    <property type="match status" value="1"/>
</dbReference>
<keyword evidence="1" id="KW-0596">Phosphopantetheine</keyword>
<evidence type="ECO:0000259" key="11">
    <source>
        <dbReference type="PROSITE" id="PS52004"/>
    </source>
</evidence>
<evidence type="ECO:0000313" key="14">
    <source>
        <dbReference type="Proteomes" id="UP000800035"/>
    </source>
</evidence>
<dbReference type="PROSITE" id="PS52004">
    <property type="entry name" value="KS3_2"/>
    <property type="match status" value="1"/>
</dbReference>
<evidence type="ECO:0000256" key="8">
    <source>
        <dbReference type="PROSITE-ProRule" id="PRU01363"/>
    </source>
</evidence>
<dbReference type="Pfam" id="PF08242">
    <property type="entry name" value="Methyltransf_12"/>
    <property type="match status" value="1"/>
</dbReference>
<dbReference type="Gene3D" id="3.40.50.150">
    <property type="entry name" value="Vaccinia Virus protein VP39"/>
    <property type="match status" value="1"/>
</dbReference>
<keyword evidence="7" id="KW-0012">Acyltransferase</keyword>
<dbReference type="InterPro" id="IPR014030">
    <property type="entry name" value="Ketoacyl_synth_N"/>
</dbReference>
<dbReference type="Pfam" id="PF14765">
    <property type="entry name" value="PS-DH"/>
    <property type="match status" value="1"/>
</dbReference>
<dbReference type="InterPro" id="IPR009081">
    <property type="entry name" value="PP-bd_ACP"/>
</dbReference>
<dbReference type="InterPro" id="IPR050091">
    <property type="entry name" value="PKS_NRPS_Biosynth_Enz"/>
</dbReference>
<feature type="compositionally biased region" description="Polar residues" evidence="9">
    <location>
        <begin position="455"/>
        <end position="475"/>
    </location>
</feature>
<evidence type="ECO:0000259" key="12">
    <source>
        <dbReference type="PROSITE" id="PS52019"/>
    </source>
</evidence>
<dbReference type="InterPro" id="IPR029063">
    <property type="entry name" value="SAM-dependent_MTases_sf"/>
</dbReference>
<dbReference type="InterPro" id="IPR049552">
    <property type="entry name" value="PKS_DH_N"/>
</dbReference>
<dbReference type="PROSITE" id="PS50075">
    <property type="entry name" value="CARRIER"/>
    <property type="match status" value="1"/>
</dbReference>
<dbReference type="SMART" id="SM00823">
    <property type="entry name" value="PKS_PP"/>
    <property type="match status" value="1"/>
</dbReference>
<dbReference type="SMART" id="SM00829">
    <property type="entry name" value="PKS_ER"/>
    <property type="match status" value="1"/>
</dbReference>
<dbReference type="Pfam" id="PF21089">
    <property type="entry name" value="PKS_DH_N"/>
    <property type="match status" value="1"/>
</dbReference>
<protein>
    <submittedName>
        <fullName evidence="13">Uncharacterized protein</fullName>
    </submittedName>
</protein>
<dbReference type="Gene3D" id="3.90.180.10">
    <property type="entry name" value="Medium-chain alcohol dehydrogenases, catalytic domain"/>
    <property type="match status" value="1"/>
</dbReference>
<dbReference type="SUPFAM" id="SSF53901">
    <property type="entry name" value="Thiolase-like"/>
    <property type="match status" value="1"/>
</dbReference>
<dbReference type="PANTHER" id="PTHR43775:SF50">
    <property type="entry name" value="HIGHLY REDUCING POLYKETIDE SYNTHASE SRDA"/>
    <property type="match status" value="1"/>
</dbReference>
<sequence length="2453" mass="266579">MPEPMIATFSMGQGAGMAPEDILAMEQHDAVAIAGMGCRWPGSVRNTLDFWEFLKKRVDGWQEFDKPRFSSDGYHHENANQPGTMGMKGAYLLEEDARLFDHSFFGMSSLEVETMDPSQRKLLEVTYEAFENAGETWDSVSGTRTGVFDYLRPYAFAGAGTSILANQISYIFNLNGPSLTVNTACSSSMYALHLAMNAIRAGDCDAAVLGALSASGRSHAFDSRAEGYARGEGFGALYLKRASLAAADGSLMRALVRGEAVIREAYRNAGNLPFADTSYFECHGTGTYVGDPLEVAAVGNVFASEQHAGGALLIGSTKTNVGHGGGASALASIMKVVLSLEQGAIPPIFDLQTLNSNVDFKGAAVEVVRDLMPWPSGQVRRASINSFGYGGANAHYIIDHVHTLFPDYVKPGVRQTLNINATAFEQVMHQTSMQADFEAALEAARGLQATDSSLNGAKTLSPLSSRAGSTNAISDDSSDEPPHVRIKQHRPVLKSPTMTRMANPGTRQLVLLPFAAHSKESLKLNINTPSTTIGRLQLADVAYTLASKRSNLAQRTFRVVDSAQPAEGLAAGGKVMRSPPQSGNVAFVFTGQGSQWAGMGVKLFEYRAFASAITYLDRVLATLPMPPKWTLQHILSGKSEPKLIDSAEVSQAVCTALQVGLVDLLASWSVRPMAVAGHSSGEIAAAYASGRITAAEAIIAAYLRGQAVSRNEQTGFMLAVGLSHQQTLPYIAGLDGTVTIAAYNSPGSVTLSGDAEVIEGVSKALDQDRVFNRVLKTGGNAYHSHHMLALGVEYESMLLNGFSHASKLGIADVSQRCPQIPWMSSVTPNIIFSENDLVGPEYWRNNLESPMYFSDAVTNLVTLAEVHMLIEIGPYPALKSPIDQILKNAGKTSIGYASTMKRQQDGRESMLQLAGALFCLNTDVDLVAVNSRDSVLRLVHGSIAVDLPLYQYTYGPVAYHESRQSREYQYRQVIRHDLLGSKVARNAKLRPQWRNVLRIKDVPWLSDHRLLPDAVFPAAGYIATAVEAATRIHHEYPTPLTITGYSLRDVSIKSTLQIPEDDYGIELMTSMDLADAALAQTPTWVTFSISTVARDSDEWTEHCTGRIRVEIAENNLISASDLTVDPAARAADSTSWYKTFAAVGLGYGPTFRPLSHIRADTRTKNCASAIVALKTTVETMIGQSPYVLHPASLDGAIQLGLIACHNSQAEEASSAFVPVHFSQLYLSAGLPEDLGSANVVARGERHGLRGAHLDFVMRTPDGREILQVTDLCCSSYSRMSHSRDQAYSSPFTHNSQRRELFPPPLENLAYAIMYDIYETFAGASATYPQPRPSGEVGHFFEWIKRRGTLDDNELRREFKGLTSKERLAKIDELVSQAPHVFKVQTSKLLHENMDDILTERRTSINVIISKGLLTPLYQEGLLMTGVYPQLFNVLDSLGHANPNMRYIKISGGTGGATHIAMQAIRSANGIKSYHDYTFTDISPGFLATARETLSGSGFDDMIYNVLDAEQDPEANGYEPIYDVVLACQVLHATSDMSKTLTNVGKLLKPRGKLVLVETTQNFVVPGVVVGTFTGYWAGILDGRLDAPFMSVEMWDTNLKSAGFLGAKLVLDDFPSPYNTTSVIVSTFIGAIVPEIRTTISEDIQLLYSAEVAPPLLQRLLQEVEQRKLLTKSTPLQEAPSKVLSDSNVIVFLDEKHLQLHNDDRNLAAFQYLARSARSMTVLTSCGIAKGRNPDGALIAGLLRVLKTENPACQFLSIDIDREGFAVKACDTEASHFTRSIIDKVLELYAATSVVQNGNPTDRDRFVAVSQAEISYPKEYYLSNNELGETKPEMLPLGSQGSVHAAFEMPAVSLAYDDLEVWLGRVDTPHSLFEFAGTVTAISLAVNHLNVGDYVCGLSSGQFHGGDDAVRMATLPRSYSTVIYALEHIAHLPSERWTGKSMLVQSATTHIGIVAIILAKAKGADVFAMTGIAPSHIFTSNLPGAVNATKKGGFDIILSTAREDLDFLYMTPHYLQPMGHLIHVGRIERQSEQAVTKLDISLLSRKNATFSSVDLAVLANSAPALTRQLLQTVKKYLYVANLPRVLANFSKSDGYRGKLVVTFTDPRLEVKMVPPFPTAQFNSGACYVITGTLGGLGQSIIQRPVDSVHTAKRLIQSLSDRGVNVKPIICDVTDLAKLKSTIDQASSFRSIKGIVHAAVSWHDLSFDKLSVNRWRESLAAKVQGTKNLHEATRSMPLDFFVMTTSLLSVYALATQAAYTATYCTNNFQDAFARHRRALGLPASAMSFSLIRGVGETGLDRDTINTFDRNKTMTLSERQFLGLLEPAFLPQPPVVDAGADPLSAANLITALTRRQHALDQSSLEVASSGKSSTARLQQNFEAAILAGSAERSATVMFVEQAIAATVANMLFIDLEDVDPAKLVADYGVDSLIAAELRNWFLEALGTDISMLKLLD</sequence>
<dbReference type="InterPro" id="IPR057326">
    <property type="entry name" value="KR_dom"/>
</dbReference>
<dbReference type="SUPFAM" id="SSF51735">
    <property type="entry name" value="NAD(P)-binding Rossmann-fold domains"/>
    <property type="match status" value="2"/>
</dbReference>
<dbReference type="SMART" id="SM00827">
    <property type="entry name" value="PKS_AT"/>
    <property type="match status" value="1"/>
</dbReference>
<dbReference type="InterPro" id="IPR020807">
    <property type="entry name" value="PKS_DH"/>
</dbReference>
<evidence type="ECO:0000256" key="3">
    <source>
        <dbReference type="ARBA" id="ARBA00022679"/>
    </source>
</evidence>
<feature type="active site" description="Proton donor; for dehydratase activity" evidence="8">
    <location>
        <position position="1194"/>
    </location>
</feature>
<feature type="domain" description="PKS/mFAS DH" evidence="12">
    <location>
        <begin position="976"/>
        <end position="1282"/>
    </location>
</feature>
<dbReference type="Gene3D" id="3.40.50.720">
    <property type="entry name" value="NAD(P)-binding Rossmann-like Domain"/>
    <property type="match status" value="2"/>
</dbReference>
<dbReference type="SMART" id="SM00822">
    <property type="entry name" value="PKS_KR"/>
    <property type="match status" value="1"/>
</dbReference>
<dbReference type="OrthoDB" id="329835at2759"/>
<dbReference type="InterPro" id="IPR016039">
    <property type="entry name" value="Thiolase-like"/>
</dbReference>
<dbReference type="InterPro" id="IPR014043">
    <property type="entry name" value="Acyl_transferase_dom"/>
</dbReference>
<dbReference type="Gene3D" id="3.40.366.10">
    <property type="entry name" value="Malonyl-Coenzyme A Acyl Carrier Protein, domain 2"/>
    <property type="match status" value="1"/>
</dbReference>
<evidence type="ECO:0000256" key="4">
    <source>
        <dbReference type="ARBA" id="ARBA00022857"/>
    </source>
</evidence>
<feature type="domain" description="Ketosynthase family 3 (KS3)" evidence="11">
    <location>
        <begin position="28"/>
        <end position="400"/>
    </location>
</feature>
<accession>A0A6A5U5W9</accession>
<dbReference type="GO" id="GO:0004312">
    <property type="term" value="F:fatty acid synthase activity"/>
    <property type="evidence" value="ECO:0007669"/>
    <property type="project" value="TreeGrafter"/>
</dbReference>
<evidence type="ECO:0000256" key="5">
    <source>
        <dbReference type="ARBA" id="ARBA00023002"/>
    </source>
</evidence>
<dbReference type="InterPro" id="IPR032821">
    <property type="entry name" value="PKS_assoc"/>
</dbReference>
<dbReference type="Gene3D" id="1.10.1200.10">
    <property type="entry name" value="ACP-like"/>
    <property type="match status" value="1"/>
</dbReference>
<feature type="active site" description="Proton acceptor; for dehydratase activity" evidence="8">
    <location>
        <position position="1008"/>
    </location>
</feature>
<keyword evidence="2" id="KW-0597">Phosphoprotein</keyword>
<evidence type="ECO:0000259" key="10">
    <source>
        <dbReference type="PROSITE" id="PS50075"/>
    </source>
</evidence>
<gene>
    <name evidence="13" type="ORF">CC80DRAFT_513899</name>
</gene>
<dbReference type="SUPFAM" id="SSF50129">
    <property type="entry name" value="GroES-like"/>
    <property type="match status" value="1"/>
</dbReference>
<dbReference type="SUPFAM" id="SSF55048">
    <property type="entry name" value="Probable ACP-binding domain of malonyl-CoA ACP transacylase"/>
    <property type="match status" value="1"/>
</dbReference>
<dbReference type="InterPro" id="IPR013968">
    <property type="entry name" value="PKS_KR"/>
</dbReference>
<feature type="region of interest" description="N-terminal hotdog fold" evidence="8">
    <location>
        <begin position="976"/>
        <end position="1114"/>
    </location>
</feature>
<dbReference type="InterPro" id="IPR049900">
    <property type="entry name" value="PKS_mFAS_DH"/>
</dbReference>
<dbReference type="SMART" id="SM00825">
    <property type="entry name" value="PKS_KS"/>
    <property type="match status" value="1"/>
</dbReference>
<reference evidence="13" key="1">
    <citation type="journal article" date="2020" name="Stud. Mycol.">
        <title>101 Dothideomycetes genomes: a test case for predicting lifestyles and emergence of pathogens.</title>
        <authorList>
            <person name="Haridas S."/>
            <person name="Albert R."/>
            <person name="Binder M."/>
            <person name="Bloem J."/>
            <person name="Labutti K."/>
            <person name="Salamov A."/>
            <person name="Andreopoulos B."/>
            <person name="Baker S."/>
            <person name="Barry K."/>
            <person name="Bills G."/>
            <person name="Bluhm B."/>
            <person name="Cannon C."/>
            <person name="Castanera R."/>
            <person name="Culley D."/>
            <person name="Daum C."/>
            <person name="Ezra D."/>
            <person name="Gonzalez J."/>
            <person name="Henrissat B."/>
            <person name="Kuo A."/>
            <person name="Liang C."/>
            <person name="Lipzen A."/>
            <person name="Lutzoni F."/>
            <person name="Magnuson J."/>
            <person name="Mondo S."/>
            <person name="Nolan M."/>
            <person name="Ohm R."/>
            <person name="Pangilinan J."/>
            <person name="Park H.-J."/>
            <person name="Ramirez L."/>
            <person name="Alfaro M."/>
            <person name="Sun H."/>
            <person name="Tritt A."/>
            <person name="Yoshinaga Y."/>
            <person name="Zwiers L.-H."/>
            <person name="Turgeon B."/>
            <person name="Goodwin S."/>
            <person name="Spatafora J."/>
            <person name="Crous P."/>
            <person name="Grigoriev I."/>
        </authorList>
    </citation>
    <scope>NUCLEOTIDE SEQUENCE</scope>
    <source>
        <strain evidence="13">CBS 675.92</strain>
    </source>
</reference>
<dbReference type="GO" id="GO:0044550">
    <property type="term" value="P:secondary metabolite biosynthetic process"/>
    <property type="evidence" value="ECO:0007669"/>
    <property type="project" value="TreeGrafter"/>
</dbReference>
<proteinExistence type="predicted"/>